<dbReference type="EMBL" id="CAJNYD010002707">
    <property type="protein sequence ID" value="CAF3439569.1"/>
    <property type="molecule type" value="Genomic_DNA"/>
</dbReference>
<protein>
    <recommendedName>
        <fullName evidence="4">Transposase</fullName>
    </recommendedName>
</protein>
<name>A0A818D9X7_9BILA</name>
<dbReference type="EMBL" id="CAJOBO010001529">
    <property type="protein sequence ID" value="CAF4386911.1"/>
    <property type="molecule type" value="Genomic_DNA"/>
</dbReference>
<dbReference type="AlphaFoldDB" id="A0A818D9X7"/>
<accession>A0A818D9X7</accession>
<evidence type="ECO:0008006" key="4">
    <source>
        <dbReference type="Google" id="ProtNLM"/>
    </source>
</evidence>
<evidence type="ECO:0000313" key="1">
    <source>
        <dbReference type="EMBL" id="CAF3439569.1"/>
    </source>
</evidence>
<dbReference type="Proteomes" id="UP000663833">
    <property type="component" value="Unassembled WGS sequence"/>
</dbReference>
<evidence type="ECO:0000313" key="3">
    <source>
        <dbReference type="Proteomes" id="UP000663833"/>
    </source>
</evidence>
<proteinExistence type="predicted"/>
<reference evidence="1" key="1">
    <citation type="submission" date="2021-02" db="EMBL/GenBank/DDBJ databases">
        <authorList>
            <person name="Nowell W R."/>
        </authorList>
    </citation>
    <scope>NUCLEOTIDE SEQUENCE</scope>
</reference>
<comment type="caution">
    <text evidence="1">The sequence shown here is derived from an EMBL/GenBank/DDBJ whole genome shotgun (WGS) entry which is preliminary data.</text>
</comment>
<gene>
    <name evidence="2" type="ORF">HFQ381_LOCUS19132</name>
    <name evidence="1" type="ORF">LUA448_LOCUS21055</name>
</gene>
<dbReference type="Proteomes" id="UP000663851">
    <property type="component" value="Unassembled WGS sequence"/>
</dbReference>
<organism evidence="1 3">
    <name type="scientific">Rotaria socialis</name>
    <dbReference type="NCBI Taxonomy" id="392032"/>
    <lineage>
        <taxon>Eukaryota</taxon>
        <taxon>Metazoa</taxon>
        <taxon>Spiralia</taxon>
        <taxon>Gnathifera</taxon>
        <taxon>Rotifera</taxon>
        <taxon>Eurotatoria</taxon>
        <taxon>Bdelloidea</taxon>
        <taxon>Philodinida</taxon>
        <taxon>Philodinidae</taxon>
        <taxon>Rotaria</taxon>
    </lineage>
</organism>
<evidence type="ECO:0000313" key="2">
    <source>
        <dbReference type="EMBL" id="CAF4386911.1"/>
    </source>
</evidence>
<sequence length="266" mass="30297">MILLFGGDSLPRIACYDDGCHLVRFVQKNVGKLITNTPASEALKMTKFYIDKSHWKNHVGTWCKENMSPYSNSDLNMINTQCAEQHFSWLKRYSAIISSLGWMRAPLYLLVLFHCKNLSTCNVRPTTHFNIAHLVPDAPTISLPHAASIQQESYLSSSTAGNDLIADSSCLMKNAQSNTIDNNKWMTMSKDIQHDIKQKSSKLISTVEDSTDCKWTKITDKINSSRTNTFKERNKRGRTKSVTNQCDLQVEQIFQQVKKNAKHFKQ</sequence>